<organism evidence="1 2">
    <name type="scientific">Clonostachys rosea f. rosea IK726</name>
    <dbReference type="NCBI Taxonomy" id="1349383"/>
    <lineage>
        <taxon>Eukaryota</taxon>
        <taxon>Fungi</taxon>
        <taxon>Dikarya</taxon>
        <taxon>Ascomycota</taxon>
        <taxon>Pezizomycotina</taxon>
        <taxon>Sordariomycetes</taxon>
        <taxon>Hypocreomycetidae</taxon>
        <taxon>Hypocreales</taxon>
        <taxon>Bionectriaceae</taxon>
        <taxon>Clonostachys</taxon>
    </lineage>
</organism>
<dbReference type="EMBL" id="CADEHS020000001">
    <property type="protein sequence ID" value="CAG9936477.1"/>
    <property type="molecule type" value="Genomic_DNA"/>
</dbReference>
<keyword evidence="2" id="KW-1185">Reference proteome</keyword>
<accession>A0ACA9T6F2</accession>
<protein>
    <submittedName>
        <fullName evidence="1">Uncharacterized protein</fullName>
    </submittedName>
</protein>
<sequence length="359" mass="39438">MEDFSKSRAVPTDREEDEESVEETPPPSPTASKHEDRSTMSQRMPGYAHSPGPVYARVITETPDVCYIQYKPEIEAAKREAARLNWNMRQQPVSDPPPQHKASQGGEKWYNEVKNLNTKDFSQTEAKKDHSSSPMFCPPGVAYVGSPTDPKPTLPYLPTPRSYIAGSMYASSWSSCGGPSISARSSHPAWSVSSRTALPKLYTKGHRHEPYELGARPGRAPRAPRAQYEPQPRHNEMAPETAASAAEPTAGPAPAAPTLHDELPHRFKEVAAHSGPAISVPKPRCESMSKAYLKGHRQEPYATSKRPRARPAPSVPEIHEDLPYRVKGKARETAASADDAGAALPIREKQPVVDKDEET</sequence>
<proteinExistence type="predicted"/>
<dbReference type="Proteomes" id="UP000836387">
    <property type="component" value="Unassembled WGS sequence"/>
</dbReference>
<reference evidence="1" key="2">
    <citation type="submission" date="2021-10" db="EMBL/GenBank/DDBJ databases">
        <authorList>
            <person name="Piombo E."/>
        </authorList>
    </citation>
    <scope>NUCLEOTIDE SEQUENCE</scope>
</reference>
<name>A0ACA9T6F2_BIOOC</name>
<reference evidence="1" key="1">
    <citation type="submission" date="2020-04" db="EMBL/GenBank/DDBJ databases">
        <authorList>
            <person name="Broberg M."/>
        </authorList>
    </citation>
    <scope>NUCLEOTIDE SEQUENCE</scope>
</reference>
<gene>
    <name evidence="1" type="ORF">CRV2_00003657</name>
</gene>
<evidence type="ECO:0000313" key="1">
    <source>
        <dbReference type="EMBL" id="CAG9936477.1"/>
    </source>
</evidence>
<evidence type="ECO:0000313" key="2">
    <source>
        <dbReference type="Proteomes" id="UP000836387"/>
    </source>
</evidence>
<comment type="caution">
    <text evidence="1">The sequence shown here is derived from an EMBL/GenBank/DDBJ whole genome shotgun (WGS) entry which is preliminary data.</text>
</comment>